<organism evidence="1 2">
    <name type="scientific">Folsomia candida</name>
    <name type="common">Springtail</name>
    <dbReference type="NCBI Taxonomy" id="158441"/>
    <lineage>
        <taxon>Eukaryota</taxon>
        <taxon>Metazoa</taxon>
        <taxon>Ecdysozoa</taxon>
        <taxon>Arthropoda</taxon>
        <taxon>Hexapoda</taxon>
        <taxon>Collembola</taxon>
        <taxon>Entomobryomorpha</taxon>
        <taxon>Isotomoidea</taxon>
        <taxon>Isotomidae</taxon>
        <taxon>Proisotominae</taxon>
        <taxon>Folsomia</taxon>
    </lineage>
</organism>
<accession>A0A226DD23</accession>
<gene>
    <name evidence="1" type="ORF">Fcan01_22449</name>
</gene>
<keyword evidence="2" id="KW-1185">Reference proteome</keyword>
<reference evidence="1 2" key="1">
    <citation type="submission" date="2015-12" db="EMBL/GenBank/DDBJ databases">
        <title>The genome of Folsomia candida.</title>
        <authorList>
            <person name="Faddeeva A."/>
            <person name="Derks M.F."/>
            <person name="Anvar Y."/>
            <person name="Smit S."/>
            <person name="Van Straalen N."/>
            <person name="Roelofs D."/>
        </authorList>
    </citation>
    <scope>NUCLEOTIDE SEQUENCE [LARGE SCALE GENOMIC DNA]</scope>
    <source>
        <strain evidence="1 2">VU population</strain>
        <tissue evidence="1">Whole body</tissue>
    </source>
</reference>
<proteinExistence type="predicted"/>
<sequence length="849" mass="95134">MSQIVSPLLTGLVIMFTTNLPYNTATISTTTCALSSPTNPSTSVRNTFGQFTSLRTRTPYEIRSLSTNLIFLHATSTFDLFTLSHWWELVPAKNFSLRNVYQLKNFDPGMQPMYPRITWFVQIRTLPGTPNTFVLHPISCEGSVTNRRKRLISTSFIYSDIINSTNDRHYTNCNPYTESSIFEEKHKYRFVSVRDHLIVRKLHLGESVTGIVDLPNDIKNHFGDTLSRSVTVSPRKAIIKNCASGVVKQDVEITTKTTIGSRLGVENTFATGEESGERMHVGVSVGAGVVGIFKTEMHTSKSWQQDVASGSETYSERNFVKEETISVQHETKIFVGNHSCLQVSAVSSIYEDRPWKVNLTVTFALGPEVIRQDVDATIGHGTDKIAVIENDKSVLGSEEKAKIFLELMKFSGLDYSYNATNGLISYLKPATLQETVRIGPELTSYLYTGAIYAITNKGTGQIVCSPDNEIHFQNANHWWTIQPSHPYWNSGKYNITNYGQDPNCEIGKDLILIRVQEEVEEDIFLISSAEANGVSKCSGNETMYHGELNHENGIIAFYGTLNFTCFTARNSHYNADLKKILTEYTTATTLPQTPYHFHFHEYTALLHTKYEVLGHLENFKLQKISEAITNKTLIDDAWKIGFLDTIENCSNFPQQRKVTISFQNNETTQALFSQEHAAQVNKLSSFSISAGGSVSVPLPYISPSIGVHTGKVWSNRSFNVIRDKSSEFSSVTRTIDYKYVSTVTVAPWKVAKVKDYLGVVKDLEMEWKADLVVKLKPRESMVSGNEGCFGVEEVVQIFEMLGYNVPQETWNATVGGFIVPITGPAFASYATESYVEVTETECPQDKQMD</sequence>
<comment type="caution">
    <text evidence="1">The sequence shown here is derived from an EMBL/GenBank/DDBJ whole genome shotgun (WGS) entry which is preliminary data.</text>
</comment>
<protein>
    <submittedName>
        <fullName evidence="1">Uncharacterized protein</fullName>
    </submittedName>
</protein>
<evidence type="ECO:0000313" key="2">
    <source>
        <dbReference type="Proteomes" id="UP000198287"/>
    </source>
</evidence>
<dbReference type="EMBL" id="LNIX01000025">
    <property type="protein sequence ID" value="OXA42734.1"/>
    <property type="molecule type" value="Genomic_DNA"/>
</dbReference>
<dbReference type="AlphaFoldDB" id="A0A226DD23"/>
<dbReference type="Proteomes" id="UP000198287">
    <property type="component" value="Unassembled WGS sequence"/>
</dbReference>
<name>A0A226DD23_FOLCA</name>
<evidence type="ECO:0000313" key="1">
    <source>
        <dbReference type="EMBL" id="OXA42734.1"/>
    </source>
</evidence>